<dbReference type="GO" id="GO:0006405">
    <property type="term" value="P:RNA export from nucleus"/>
    <property type="evidence" value="ECO:0007669"/>
    <property type="project" value="TreeGrafter"/>
</dbReference>
<feature type="non-terminal residue" evidence="3">
    <location>
        <position position="1"/>
    </location>
</feature>
<dbReference type="SUPFAM" id="SSF48371">
    <property type="entry name" value="ARM repeat"/>
    <property type="match status" value="1"/>
</dbReference>
<dbReference type="PANTHER" id="PTHR11223">
    <property type="entry name" value="EXPORTIN 1/5"/>
    <property type="match status" value="1"/>
</dbReference>
<dbReference type="Pfam" id="PF08389">
    <property type="entry name" value="Xpo1"/>
    <property type="match status" value="1"/>
</dbReference>
<dbReference type="InterPro" id="IPR045065">
    <property type="entry name" value="XPO1/5"/>
</dbReference>
<evidence type="ECO:0000313" key="3">
    <source>
        <dbReference type="EMBL" id="CRZ00930.1"/>
    </source>
</evidence>
<dbReference type="PANTHER" id="PTHR11223:SF3">
    <property type="entry name" value="EXPORTIN-5"/>
    <property type="match status" value="1"/>
</dbReference>
<dbReference type="GO" id="GO:0005737">
    <property type="term" value="C:cytoplasm"/>
    <property type="evidence" value="ECO:0007669"/>
    <property type="project" value="TreeGrafter"/>
</dbReference>
<organism evidence="3">
    <name type="scientific">Spongospora subterranea</name>
    <dbReference type="NCBI Taxonomy" id="70186"/>
    <lineage>
        <taxon>Eukaryota</taxon>
        <taxon>Sar</taxon>
        <taxon>Rhizaria</taxon>
        <taxon>Endomyxa</taxon>
        <taxon>Phytomyxea</taxon>
        <taxon>Plasmodiophorida</taxon>
        <taxon>Plasmodiophoridae</taxon>
        <taxon>Spongospora</taxon>
    </lineage>
</organism>
<dbReference type="Gene3D" id="1.25.10.10">
    <property type="entry name" value="Leucine-rich Repeat Variant"/>
    <property type="match status" value="1"/>
</dbReference>
<feature type="domain" description="Exportin-5 C-terminal" evidence="2">
    <location>
        <begin position="301"/>
        <end position="1100"/>
    </location>
</feature>
<proteinExistence type="predicted"/>
<evidence type="ECO:0000259" key="1">
    <source>
        <dbReference type="Pfam" id="PF08389"/>
    </source>
</evidence>
<dbReference type="InterPro" id="IPR011989">
    <property type="entry name" value="ARM-like"/>
</dbReference>
<protein>
    <submittedName>
        <fullName evidence="3">Uncharacterized protein</fullName>
    </submittedName>
</protein>
<dbReference type="AlphaFoldDB" id="A0A0H5QG72"/>
<dbReference type="InterPro" id="IPR016024">
    <property type="entry name" value="ARM-type_fold"/>
</dbReference>
<name>A0A0H5QG72_9EUKA</name>
<dbReference type="EMBL" id="HACM01000488">
    <property type="protein sequence ID" value="CRZ00930.1"/>
    <property type="molecule type" value="Transcribed_RNA"/>
</dbReference>
<reference evidence="3" key="1">
    <citation type="submission" date="2015-04" db="EMBL/GenBank/DDBJ databases">
        <title>The genome sequence of the plant pathogenic Rhizarian Plasmodiophora brassicae reveals insights in its biotrophic life cycle and the origin of chitin synthesis.</title>
        <authorList>
            <person name="Schwelm A."/>
            <person name="Fogelqvist J."/>
            <person name="Knaust A."/>
            <person name="Julke S."/>
            <person name="Lilja T."/>
            <person name="Dhandapani V."/>
            <person name="Bonilla-Rosso G."/>
            <person name="Karlsson M."/>
            <person name="Shevchenko A."/>
            <person name="Choi S.R."/>
            <person name="Kim H.G."/>
            <person name="Park J.Y."/>
            <person name="Lim Y.P."/>
            <person name="Ludwig-Muller J."/>
            <person name="Dixelius C."/>
        </authorList>
    </citation>
    <scope>NUCLEOTIDE SEQUENCE</scope>
    <source>
        <tissue evidence="3">Potato root galls</tissue>
    </source>
</reference>
<accession>A0A0H5QG72</accession>
<sequence length="1144" mass="126399">FIYCMSYSEAGGGVLAALAAIHDGRTSKAQRDAASKFCDDFRATGFRSVEVALELSSPSMPDHARHFGLQSIIAIIDHHWNALSPPDKQMMMNTSMNLIRSGCRADGTDVKFVKEMVARIVVEIAAREWPQQWPNLHIDLLQAAQTTVTSCQLTILVFSALAELVLKPTVSGRIFLPERRRLEIRTGLETVLPEVNPFLISCLQSSSQHVVSSAFQCITSYADWCSLANIVGGRVLSSLAAALVSPQHFESACEPLQRICSRKPTTTDLKYDSEINAVWASAISITSTLVKSTPFPEQKHLVKIAIELLSVLSKSHRQRLSEGPTTLRNSYLSLLGDLLKFDDSEIGIAILSVWTPLIKDSMVVASADANTSTSAPISPLSAAARSIIPVDQRAAILQELLVIVIERLIATRIPAHSSADDIEDDENELQRVYQKYRTALLDLVKVIAVEASLVSLRLVGHHVVRLLNVKPNDHLNVAGYASSQSTAVVELQSACTLLAAVLDCSPFRSGSTADASITEMLQYLVASILSTNVVDPHMLLRQAHVLILFHEMLSKTPQALRAVVEKLLWINGFIPPHHENFDVVRGDTIAHQRKAIYSLMVLSKKPHCAAVLLEWFDELSQVMHSLCSTRPMHAPLLLECLVTICNALSSTVSRVDYVTQLARRDSVELVGMDIAQFVEMFGIRESTILQVDLDFAIAHRDQRRRVCAIINTLQSVFRGLAIPEGDTEAQKLLWSTVSVLLPKILTLVSHIHNLMSSTLFSKASPAAQAILDPWIQGGDRLAEQLYSNNPEHKIATEQVRNQLYSIRDQCYQWLSSSTSCPYFFTSDLLNVVVQTCLSDACLGVGPHALHHTRVTTVLSKFWVVFLDKCSIQHPMFMFVFSRIVTVLFSRLSLQWSQVLGSQVEGSIEREVFEENSLRECTRVLLQAMQTALSPHNWVAFTDHQPTVLRATGVRHDSACGAICEDPSLIGSILNILHMALQVPDSTSQTRAAALVARLLPYTAPLSHTHETTFKILETCLRWLASMTKTAASSSGPSQDFIGVCYEILKHFANVDKTPYRLMCAIPKVVIGEVDSLDELLRSSAQSTKAMRTAVRNFLLTYVPGQDSFKDNRIQDLPSHLVIPEKDGVNTRPSSPAISLPDLFP</sequence>
<dbReference type="GO" id="GO:0005634">
    <property type="term" value="C:nucleus"/>
    <property type="evidence" value="ECO:0007669"/>
    <property type="project" value="TreeGrafter"/>
</dbReference>
<dbReference type="GO" id="GO:0003723">
    <property type="term" value="F:RNA binding"/>
    <property type="evidence" value="ECO:0007669"/>
    <property type="project" value="TreeGrafter"/>
</dbReference>
<dbReference type="GO" id="GO:0006611">
    <property type="term" value="P:protein export from nucleus"/>
    <property type="evidence" value="ECO:0007669"/>
    <property type="project" value="InterPro"/>
</dbReference>
<dbReference type="GO" id="GO:0005049">
    <property type="term" value="F:nuclear export signal receptor activity"/>
    <property type="evidence" value="ECO:0007669"/>
    <property type="project" value="InterPro"/>
</dbReference>
<dbReference type="GO" id="GO:0042565">
    <property type="term" value="C:RNA nuclear export complex"/>
    <property type="evidence" value="ECO:0007669"/>
    <property type="project" value="TreeGrafter"/>
</dbReference>
<feature type="domain" description="Exportin-1/Importin-beta-like" evidence="1">
    <location>
        <begin position="111"/>
        <end position="254"/>
    </location>
</feature>
<dbReference type="InterPro" id="IPR013598">
    <property type="entry name" value="Exportin-1/Importin-b-like"/>
</dbReference>
<evidence type="ECO:0000259" key="2">
    <source>
        <dbReference type="Pfam" id="PF19273"/>
    </source>
</evidence>
<dbReference type="Pfam" id="PF19273">
    <property type="entry name" value="Exportin-5"/>
    <property type="match status" value="1"/>
</dbReference>
<dbReference type="InterPro" id="IPR045478">
    <property type="entry name" value="Exportin-5_C"/>
</dbReference>